<dbReference type="EMBL" id="JACCFP010000001">
    <property type="protein sequence ID" value="NYJ02485.1"/>
    <property type="molecule type" value="Genomic_DNA"/>
</dbReference>
<keyword evidence="3" id="KW-1185">Reference proteome</keyword>
<dbReference type="Pfam" id="PF05057">
    <property type="entry name" value="DUF676"/>
    <property type="match status" value="1"/>
</dbReference>
<dbReference type="InterPro" id="IPR029058">
    <property type="entry name" value="AB_hydrolase_fold"/>
</dbReference>
<dbReference type="Gene3D" id="3.40.50.1820">
    <property type="entry name" value="alpha/beta hydrolase"/>
    <property type="match status" value="1"/>
</dbReference>
<comment type="caution">
    <text evidence="2">The sequence shown here is derived from an EMBL/GenBank/DDBJ whole genome shotgun (WGS) entry which is preliminary data.</text>
</comment>
<protein>
    <submittedName>
        <fullName evidence="2">Pimeloyl-ACP methyl ester carboxylesterase</fullName>
    </submittedName>
</protein>
<evidence type="ECO:0000259" key="1">
    <source>
        <dbReference type="Pfam" id="PF05057"/>
    </source>
</evidence>
<evidence type="ECO:0000313" key="3">
    <source>
        <dbReference type="Proteomes" id="UP000530424"/>
    </source>
</evidence>
<dbReference type="InterPro" id="IPR007751">
    <property type="entry name" value="DUF676_lipase-like"/>
</dbReference>
<reference evidence="2 3" key="1">
    <citation type="submission" date="2020-07" db="EMBL/GenBank/DDBJ databases">
        <title>Sequencing the genomes of 1000 actinobacteria strains.</title>
        <authorList>
            <person name="Klenk H.-P."/>
        </authorList>
    </citation>
    <scope>NUCLEOTIDE SEQUENCE [LARGE SCALE GENOMIC DNA]</scope>
    <source>
        <strain evidence="2 3">DSM 103833</strain>
    </source>
</reference>
<proteinExistence type="predicted"/>
<accession>A0A853C432</accession>
<sequence length="399" mass="42084">MPVPATSTPGPSVLDALALLTSVADDLVLATVRDTHDAVAKRSYGTLGLGLGPAVKPPQAVHRAIATTVFTGLGLALRGSSKGLDRLAATGVGPALEDDPRGRLLTAAVNGLIGDELLRDRPQLAIPMAVRHEGRDVDVYDPAAVAEAFPEATSRVVVFLHGLCEDEQAWQLHREHTGTTYGEALADDGWTPVFLRANTGLPIRRNGVALAALVQRLVDSWPTDVDRIALVGHSMGALIMRASAAVMAEGNAPAEWTTKVSDVVSLGAPHRGSWFAVGAGHTSRGLARLKETAAFGRIIDRQSEGITDLVEGLNEDVPPLGHARYRLVSATVTRTGHNPIGGIFGDGLVAPLSASGRDRQGRELFPDATVLRVGRTDHFGLLNHPRVLDALREWLAAAG</sequence>
<name>A0A853C432_9ACTN</name>
<feature type="domain" description="DUF676" evidence="1">
    <location>
        <begin position="153"/>
        <end position="275"/>
    </location>
</feature>
<dbReference type="SUPFAM" id="SSF53474">
    <property type="entry name" value="alpha/beta-Hydrolases"/>
    <property type="match status" value="1"/>
</dbReference>
<dbReference type="AlphaFoldDB" id="A0A853C432"/>
<organism evidence="2 3">
    <name type="scientific">Nocardioides thalensis</name>
    <dbReference type="NCBI Taxonomy" id="1914755"/>
    <lineage>
        <taxon>Bacteria</taxon>
        <taxon>Bacillati</taxon>
        <taxon>Actinomycetota</taxon>
        <taxon>Actinomycetes</taxon>
        <taxon>Propionibacteriales</taxon>
        <taxon>Nocardioidaceae</taxon>
        <taxon>Nocardioides</taxon>
    </lineage>
</organism>
<gene>
    <name evidence="2" type="ORF">HNR19_003183</name>
</gene>
<evidence type="ECO:0000313" key="2">
    <source>
        <dbReference type="EMBL" id="NYJ02485.1"/>
    </source>
</evidence>
<dbReference type="Proteomes" id="UP000530424">
    <property type="component" value="Unassembled WGS sequence"/>
</dbReference>
<dbReference type="RefSeq" id="WP_179668848.1">
    <property type="nucleotide sequence ID" value="NZ_JACCFP010000001.1"/>
</dbReference>